<dbReference type="InterPro" id="IPR047565">
    <property type="entry name" value="Alpha-macroglob_thiol-ester_cl"/>
</dbReference>
<dbReference type="RefSeq" id="WP_186846716.1">
    <property type="nucleotide sequence ID" value="NZ_JACOME010000005.1"/>
</dbReference>
<evidence type="ECO:0000313" key="4">
    <source>
        <dbReference type="EMBL" id="MBC3847600.1"/>
    </source>
</evidence>
<dbReference type="Pfam" id="PF13715">
    <property type="entry name" value="CarbopepD_reg_2"/>
    <property type="match status" value="1"/>
</dbReference>
<dbReference type="InterPro" id="IPR008930">
    <property type="entry name" value="Terpenoid_cyclase/PrenylTrfase"/>
</dbReference>
<dbReference type="InterPro" id="IPR041246">
    <property type="entry name" value="Bact_MG10"/>
</dbReference>
<evidence type="ECO:0000256" key="1">
    <source>
        <dbReference type="ARBA" id="ARBA00010556"/>
    </source>
</evidence>
<dbReference type="Pfam" id="PF17973">
    <property type="entry name" value="bMG10"/>
    <property type="match status" value="1"/>
</dbReference>
<keyword evidence="2" id="KW-0998">Cell outer membrane</keyword>
<dbReference type="Gene3D" id="1.50.10.20">
    <property type="match status" value="1"/>
</dbReference>
<keyword evidence="2" id="KW-0812">Transmembrane</keyword>
<comment type="similarity">
    <text evidence="2">Belongs to the TonB-dependent receptor family.</text>
</comment>
<dbReference type="InterPro" id="IPR039426">
    <property type="entry name" value="TonB-dep_rcpt-like"/>
</dbReference>
<dbReference type="InterPro" id="IPR002890">
    <property type="entry name" value="MG2"/>
</dbReference>
<dbReference type="PANTHER" id="PTHR40094:SF1">
    <property type="entry name" value="UBIQUITIN DOMAIN-CONTAINING PROTEIN"/>
    <property type="match status" value="1"/>
</dbReference>
<dbReference type="EMBL" id="JACOME010000005">
    <property type="protein sequence ID" value="MBC3847600.1"/>
    <property type="molecule type" value="Genomic_DNA"/>
</dbReference>
<dbReference type="SUPFAM" id="SSF48239">
    <property type="entry name" value="Terpenoid cyclases/Protein prenyltransferases"/>
    <property type="match status" value="1"/>
</dbReference>
<sequence>MKKIQLLFIVFFLVICSINAQNFDKLWKQVEAKELEGDLEKAIKLTDKIYKKSLKVNNHPNIVKSFIYKTKFDLLVKKDSQNQLIERFEKIIEKTTFPSQAFLENLYAKFLISSYEKNKYRIDQHPKLGIDTDNIHTWNREFYINQIELHFKNSLKQTAELKTINIEDYFSIIEGEANSLKYRPTLYDLFVNDAINFYNKNWMPQNLRHYTSEASSFSANTREFIKVDLPKSDIPSDLNALQLYQDLERFHLKEENFQALFDTYKNRIYFLNPLKTMTKIDSSDMLSTAIQSQINAFKTIEDVSILYYHSANYMYETSNNYFNKNDTIPYRILAYNTCKKAIKEYPNSLGASKCVALNNSLDSKFLKFQIESVSTTNKPALALVEYTNTDSIYLKAYKIPHSKIKKGFHENDSVVFSYIKNIKPHKTQAYQLIDKKDYKKHTAEILIPKLENGNYIIVLSNSKEITSKKNFAYHSTTRTNLFINYKDGPTSHEFQVTNRETGQPIKGAKINIVSKDLKYHIKKKTNTNGFAYELQNESNQYNLTTTVTYKNDTLITNSLRLYGNVPESDWNIYSHVILDRQIYRPGQTVNFKVYLYQNKQGKSSALTNVYCSVVLSDANGNDLKEYRLKVNDFGTAYGSYTLPKDVVTGEFYIEVDEDYDYEEEDHPVWDNYDDFEYTEKTFYVEEYKRPRFEVLFNPVTKNYKLGDSVSISGEAKSFFKTKIINAKVKYVIERYGYGNDKINITGETLTDETGNFIITFPTNYSKKDLNKQHNFYHNYSINVSVTDINGETQTKNKEVNIGNYNLNLRINNDAHRGPQKETTFTLNALNLNDGYTPCEGEFTIYKTKNRRALFSRSWNIPEYQMIPKDTFNFYFSYLKYNNDDYKSDEDELVYTNKFNVNIKEELKVNTLNWESGRYIIKGEARVVGTNETKEISNHFNFKNTDKDQYDKEKLFTYTLDKFYSKDFINFKLNSVYKNTFVTIRAYHRKKEIYNKVINIDEQPFIKIPKKGILSGTIQIMIRTNRYGKIYHETFENSISINNNQFNIETLSFRNRLTPNETETWKFKIDHKNTDVEVLASMYDSSLDTFFDNEDIDSYTYSKDWDLYFETYDNYYNSRPEVLISNMRFKSTNHVFYQYTAIKSRYIQLNSFGLDFKNFEYTNKRYIERLKVQQNLKKLPKGNVNGTVITASDGLPLPGVSVIVKGTTRGAQTDFDGYYSLNVNEGETLVFSYVGMESSEVTYNGNSSIYVALEDDSNLDEVVVVGYGTSTKKAFSGIAVKTSSTYFIPNNSFLDAIIGQAAGVTVIKSENIESKNIIIRGIASAQHNKKTLFVIDGIPVDEKTYAQLNPNDIAGITVLKDATATAIYGSRGANGVVLVTSKYGSELKDLKDGPTVVVLSGKAIEAIETRKDLKETAFFLPNITTDSNNEFEFSFNAPEALTTWKLQLLAHTKNSEFGYLNLAITTTKDLIVTPNFPRFLREGDKIKLVSKVTSQANKTVSGYAYLQLFDADTNTELQLNSKRTFIINSNETKIVDWLIDIPENVDRIRYKIIASADTFSDGEEGILEVLKKKILVTETLPIAVNANTKKEFNIEKLASNTSKTLQNQKLVIEYTTNPIWSAVQSLPYLIDYPFDCAEQTFSKFYANTLGKYLLENNPKLKNDLLELLEEKKQKNIAKSESLKSLLNSEKLEDQELQLISKLDELQHNNGAFSWFSDGNPNQFITRHIVASYGHLIKVGAIRAENNYLDSFIIKAVNYLDNIYFNKIEKVLNEEDSINNSEIIHYLYARSFYIEKITLEENQLNKINKFIELYDTNWVTLKLYEKALYANVCYSFKNKKIAQKIIKNLKASAVKNNDLGMYWKENINGFYWNESQIETHALLIETFVNLTSDSSSIYELKKWLLAKKRTNSWKTTKATTDAIYALLLGQEKQFKNKNQVTINYKTNTNKLSTNKVKSNYKKIELDKNEFNNLSSKVEIKNNSDVIGFGGIYWQYFEDLDKITLAETPLKLSKKLFLKTNTDKGEEISEITSDTKLNVGDLVRVRIELRTDRNMEFVHIKDMRAAGFEPINVLSSYKWQDGLGYYESTKDAATNFFIDYLPKGVYVFEYDIRVNNAGDMSNGISTIQSMYAPEFSSHSEGIRVRVD</sequence>
<keyword evidence="2" id="KW-0813">Transport</keyword>
<protein>
    <submittedName>
        <fullName evidence="4">Carboxypeptidase-like regulatory domain-containing protein</fullName>
    </submittedName>
</protein>
<dbReference type="InterPro" id="IPR037066">
    <property type="entry name" value="Plug_dom_sf"/>
</dbReference>
<dbReference type="Pfam" id="PF01835">
    <property type="entry name" value="MG2"/>
    <property type="match status" value="1"/>
</dbReference>
<dbReference type="InterPro" id="IPR008969">
    <property type="entry name" value="CarboxyPept-like_regulatory"/>
</dbReference>
<evidence type="ECO:0000259" key="3">
    <source>
        <dbReference type="SMART" id="SM01360"/>
    </source>
</evidence>
<evidence type="ECO:0000256" key="2">
    <source>
        <dbReference type="PROSITE-ProRule" id="PRU01360"/>
    </source>
</evidence>
<reference evidence="4 5" key="1">
    <citation type="submission" date="2020-08" db="EMBL/GenBank/DDBJ databases">
        <title>Winogradskyella ouciana sp. nov., isolated from the hadal seawater of the Mariana Trench.</title>
        <authorList>
            <person name="He X."/>
        </authorList>
    </citation>
    <scope>NUCLEOTIDE SEQUENCE [LARGE SCALE GENOMIC DNA]</scope>
    <source>
        <strain evidence="4 5">KCTC 22026</strain>
    </source>
</reference>
<keyword evidence="2" id="KW-0472">Membrane</keyword>
<keyword evidence="5" id="KW-1185">Reference proteome</keyword>
<proteinExistence type="inferred from homology"/>
<dbReference type="InterPro" id="IPR051802">
    <property type="entry name" value="YfhM-like"/>
</dbReference>
<dbReference type="InterPro" id="IPR001599">
    <property type="entry name" value="Macroglobln_a2"/>
</dbReference>
<dbReference type="SMART" id="SM01419">
    <property type="entry name" value="Thiol-ester_cl"/>
    <property type="match status" value="1"/>
</dbReference>
<dbReference type="SUPFAM" id="SSF56935">
    <property type="entry name" value="Porins"/>
    <property type="match status" value="1"/>
</dbReference>
<dbReference type="PANTHER" id="PTHR40094">
    <property type="entry name" value="ALPHA-2-MACROGLOBULIN HOMOLOG"/>
    <property type="match status" value="1"/>
</dbReference>
<comment type="similarity">
    <text evidence="1">Belongs to the protease inhibitor I39 (alpha-2-macroglobulin) family. Bacterial alpha-2-macroglobulin subfamily.</text>
</comment>
<dbReference type="NCBIfam" id="TIGR04057">
    <property type="entry name" value="SusC_RagA_signa"/>
    <property type="match status" value="1"/>
</dbReference>
<dbReference type="InterPro" id="IPR023997">
    <property type="entry name" value="TonB-dep_OMP_SusC/RagA_CS"/>
</dbReference>
<comment type="caution">
    <text evidence="4">The sequence shown here is derived from an EMBL/GenBank/DDBJ whole genome shotgun (WGS) entry which is preliminary data.</text>
</comment>
<evidence type="ECO:0000313" key="5">
    <source>
        <dbReference type="Proteomes" id="UP000607435"/>
    </source>
</evidence>
<dbReference type="PROSITE" id="PS52016">
    <property type="entry name" value="TONB_DEPENDENT_REC_3"/>
    <property type="match status" value="1"/>
</dbReference>
<gene>
    <name evidence="4" type="ORF">H6H04_14480</name>
</gene>
<dbReference type="Gene3D" id="2.60.40.1120">
    <property type="entry name" value="Carboxypeptidase-like, regulatory domain"/>
    <property type="match status" value="1"/>
</dbReference>
<comment type="subcellular location">
    <subcellularLocation>
        <location evidence="2">Cell outer membrane</location>
        <topology evidence="2">Multi-pass membrane protein</topology>
    </subcellularLocation>
</comment>
<dbReference type="SUPFAM" id="SSF49464">
    <property type="entry name" value="Carboxypeptidase regulatory domain-like"/>
    <property type="match status" value="1"/>
</dbReference>
<organism evidence="4 5">
    <name type="scientific">Winogradskyella echinorum</name>
    <dbReference type="NCBI Taxonomy" id="538189"/>
    <lineage>
        <taxon>Bacteria</taxon>
        <taxon>Pseudomonadati</taxon>
        <taxon>Bacteroidota</taxon>
        <taxon>Flavobacteriia</taxon>
        <taxon>Flavobacteriales</taxon>
        <taxon>Flavobacteriaceae</taxon>
        <taxon>Winogradskyella</taxon>
    </lineage>
</organism>
<accession>A0ABR6Y4B0</accession>
<feature type="domain" description="Alpha-2-macroglobulin" evidence="3">
    <location>
        <begin position="1415"/>
        <end position="1505"/>
    </location>
</feature>
<dbReference type="SMART" id="SM01360">
    <property type="entry name" value="A2M"/>
    <property type="match status" value="1"/>
</dbReference>
<keyword evidence="2" id="KW-1134">Transmembrane beta strand</keyword>
<name>A0ABR6Y4B0_9FLAO</name>
<dbReference type="Pfam" id="PF00207">
    <property type="entry name" value="A2M"/>
    <property type="match status" value="1"/>
</dbReference>
<dbReference type="Pfam" id="PF07715">
    <property type="entry name" value="Plug"/>
    <property type="match status" value="1"/>
</dbReference>
<dbReference type="Gene3D" id="2.170.130.10">
    <property type="entry name" value="TonB-dependent receptor, plug domain"/>
    <property type="match status" value="1"/>
</dbReference>
<dbReference type="InterPro" id="IPR012910">
    <property type="entry name" value="Plug_dom"/>
</dbReference>
<dbReference type="Proteomes" id="UP000607435">
    <property type="component" value="Unassembled WGS sequence"/>
</dbReference>
<dbReference type="Gene3D" id="2.60.40.1930">
    <property type="match status" value="1"/>
</dbReference>